<dbReference type="Pfam" id="PF12704">
    <property type="entry name" value="MacB_PCD"/>
    <property type="match status" value="1"/>
</dbReference>
<comment type="caution">
    <text evidence="9">The sequence shown here is derived from an EMBL/GenBank/DDBJ whole genome shotgun (WGS) entry which is preliminary data.</text>
</comment>
<keyword evidence="2" id="KW-1003">Cell membrane</keyword>
<proteinExistence type="predicted"/>
<comment type="subcellular location">
    <subcellularLocation>
        <location evidence="1">Cell membrane</location>
        <topology evidence="1">Multi-pass membrane protein</topology>
    </subcellularLocation>
</comment>
<dbReference type="PANTHER" id="PTHR30572:SF18">
    <property type="entry name" value="ABC-TYPE MACROLIDE FAMILY EXPORT SYSTEM PERMEASE COMPONENT 2"/>
    <property type="match status" value="1"/>
</dbReference>
<keyword evidence="4 6" id="KW-1133">Transmembrane helix</keyword>
<feature type="domain" description="ABC3 transporter permease C-terminal" evidence="7">
    <location>
        <begin position="659"/>
        <end position="772"/>
    </location>
</feature>
<evidence type="ECO:0000256" key="2">
    <source>
        <dbReference type="ARBA" id="ARBA00022475"/>
    </source>
</evidence>
<dbReference type="GO" id="GO:0022857">
    <property type="term" value="F:transmembrane transporter activity"/>
    <property type="evidence" value="ECO:0007669"/>
    <property type="project" value="TreeGrafter"/>
</dbReference>
<reference evidence="9" key="2">
    <citation type="journal article" date="2021" name="PeerJ">
        <title>Extensive microbial diversity within the chicken gut microbiome revealed by metagenomics and culture.</title>
        <authorList>
            <person name="Gilroy R."/>
            <person name="Ravi A."/>
            <person name="Getino M."/>
            <person name="Pursley I."/>
            <person name="Horton D.L."/>
            <person name="Alikhan N.F."/>
            <person name="Baker D."/>
            <person name="Gharbi K."/>
            <person name="Hall N."/>
            <person name="Watson M."/>
            <person name="Adriaenssens E.M."/>
            <person name="Foster-Nyarko E."/>
            <person name="Jarju S."/>
            <person name="Secka A."/>
            <person name="Antonio M."/>
            <person name="Oren A."/>
            <person name="Chaudhuri R.R."/>
            <person name="La Ragione R."/>
            <person name="Hildebrand F."/>
            <person name="Pallen M.J."/>
        </authorList>
    </citation>
    <scope>NUCLEOTIDE SEQUENCE</scope>
    <source>
        <strain evidence="9">B1-20833</strain>
    </source>
</reference>
<feature type="transmembrane region" description="Helical" evidence="6">
    <location>
        <begin position="419"/>
        <end position="441"/>
    </location>
</feature>
<organism evidence="9 10">
    <name type="scientific">Candidatus Cryptobacteroides intestinavium</name>
    <dbReference type="NCBI Taxonomy" id="2840766"/>
    <lineage>
        <taxon>Bacteria</taxon>
        <taxon>Pseudomonadati</taxon>
        <taxon>Bacteroidota</taxon>
        <taxon>Bacteroidia</taxon>
        <taxon>Bacteroidales</taxon>
        <taxon>Candidatus Cryptobacteroides</taxon>
    </lineage>
</organism>
<feature type="domain" description="MacB-like periplasmic core" evidence="8">
    <location>
        <begin position="17"/>
        <end position="226"/>
    </location>
</feature>
<feature type="transmembrane region" description="Helical" evidence="6">
    <location>
        <begin position="279"/>
        <end position="304"/>
    </location>
</feature>
<feature type="transmembrane region" description="Helical" evidence="6">
    <location>
        <begin position="12"/>
        <end position="35"/>
    </location>
</feature>
<dbReference type="InterPro" id="IPR050250">
    <property type="entry name" value="Macrolide_Exporter_MacB"/>
</dbReference>
<dbReference type="Pfam" id="PF02687">
    <property type="entry name" value="FtsX"/>
    <property type="match status" value="1"/>
</dbReference>
<protein>
    <submittedName>
        <fullName evidence="9">ABC transporter permease</fullName>
    </submittedName>
</protein>
<evidence type="ECO:0000259" key="7">
    <source>
        <dbReference type="Pfam" id="PF02687"/>
    </source>
</evidence>
<dbReference type="Proteomes" id="UP000823661">
    <property type="component" value="Unassembled WGS sequence"/>
</dbReference>
<name>A0A9D9EUT5_9BACT</name>
<accession>A0A9D9EUT5</accession>
<evidence type="ECO:0000256" key="6">
    <source>
        <dbReference type="SAM" id="Phobius"/>
    </source>
</evidence>
<feature type="transmembrane region" description="Helical" evidence="6">
    <location>
        <begin position="740"/>
        <end position="762"/>
    </location>
</feature>
<gene>
    <name evidence="9" type="ORF">IAC06_05010</name>
</gene>
<dbReference type="AlphaFoldDB" id="A0A9D9EUT5"/>
<reference evidence="9" key="1">
    <citation type="submission" date="2020-10" db="EMBL/GenBank/DDBJ databases">
        <authorList>
            <person name="Gilroy R."/>
        </authorList>
    </citation>
    <scope>NUCLEOTIDE SEQUENCE</scope>
    <source>
        <strain evidence="9">B1-20833</strain>
    </source>
</reference>
<dbReference type="EMBL" id="JADIMI010000050">
    <property type="protein sequence ID" value="MBO8452225.1"/>
    <property type="molecule type" value="Genomic_DNA"/>
</dbReference>
<feature type="transmembrane region" description="Helical" evidence="6">
    <location>
        <begin position="325"/>
        <end position="352"/>
    </location>
</feature>
<evidence type="ECO:0000256" key="5">
    <source>
        <dbReference type="ARBA" id="ARBA00023136"/>
    </source>
</evidence>
<feature type="transmembrane region" description="Helical" evidence="6">
    <location>
        <begin position="656"/>
        <end position="678"/>
    </location>
</feature>
<dbReference type="InterPro" id="IPR003838">
    <property type="entry name" value="ABC3_permease_C"/>
</dbReference>
<keyword evidence="3 6" id="KW-0812">Transmembrane</keyword>
<feature type="transmembrane region" description="Helical" evidence="6">
    <location>
        <begin position="372"/>
        <end position="398"/>
    </location>
</feature>
<dbReference type="PANTHER" id="PTHR30572">
    <property type="entry name" value="MEMBRANE COMPONENT OF TRANSPORTER-RELATED"/>
    <property type="match status" value="1"/>
</dbReference>
<evidence type="ECO:0000256" key="1">
    <source>
        <dbReference type="ARBA" id="ARBA00004651"/>
    </source>
</evidence>
<dbReference type="GO" id="GO:0005886">
    <property type="term" value="C:plasma membrane"/>
    <property type="evidence" value="ECO:0007669"/>
    <property type="project" value="UniProtKB-SubCell"/>
</dbReference>
<sequence>MLRNFFHTISHVKASFILNILGLAVAFAASLTIMMQVRYDLTFDTCYDDSDNIYRLDIISGKTGAYTEDAMLPRPLARTFAGSSPEIKASCLMCPSTYSRLYKVPDDSTGRNLTIDICTVSDGCLDVFNFRMVEGDRSALEAPGNAVIPESLALKLFKGVPATGRILVAYDGTEPITVSGVYENFPENASVRNIVYTAMDPATNYDDWGAFNYMNFVRLQNGCDTEYLLKNFTENNPEIFNNDAYNFPDLKFTLRQIHDLHFMPDIGYDFLPKCSPLTLYTLVSISVLIFIVACINFTDFSISLAPMRIRSIDIRRILGSSRCRIINMIICENICIYAVAYLTALGIIHIFGDMLLGNLMDADISIGANMPVICYGAAAAVLAGIVSNLYTALFLTSASCGITVKGNFALSPAGIRTRNILVAVQFLAAFIMMTATSFIYMQNRYMLSAPLGFDKDRLIVCGLNSSIMNRLAAFDEDIRQIPGVENVGYSQCLAGSSDHYSSWTWGSNEDYFEYTVLPVSGAYLKTMGIGITEGRDFRNNDLASRQDILIFNESARKQYGLSAGDRYNGREIVGFANDIHFKSFRKDISPMAFYLYRSTDLQYCIARVSAGTDLKEARQSIEKCLQKYDPGYPFSVRFYDSVLENTYQKEQKTGSLVALFSLIAIVISIVGVFSLVSFECGYRRKESAIRKVVGATSGELVWMFCRKYLSILCICFIVSIPVSIFAVQRWLEGFAYHIPLYWWVFPLVLLAITAVTLATVIWQSWSAAGENPVDNLRTE</sequence>
<feature type="transmembrane region" description="Helical" evidence="6">
    <location>
        <begin position="708"/>
        <end position="728"/>
    </location>
</feature>
<evidence type="ECO:0000313" key="9">
    <source>
        <dbReference type="EMBL" id="MBO8452225.1"/>
    </source>
</evidence>
<evidence type="ECO:0000256" key="4">
    <source>
        <dbReference type="ARBA" id="ARBA00022989"/>
    </source>
</evidence>
<dbReference type="InterPro" id="IPR025857">
    <property type="entry name" value="MacB_PCD"/>
</dbReference>
<evidence type="ECO:0000259" key="8">
    <source>
        <dbReference type="Pfam" id="PF12704"/>
    </source>
</evidence>
<evidence type="ECO:0000313" key="10">
    <source>
        <dbReference type="Proteomes" id="UP000823661"/>
    </source>
</evidence>
<keyword evidence="5 6" id="KW-0472">Membrane</keyword>
<evidence type="ECO:0000256" key="3">
    <source>
        <dbReference type="ARBA" id="ARBA00022692"/>
    </source>
</evidence>